<dbReference type="InterPro" id="IPR005843">
    <property type="entry name" value="A-D-PHexomutase_C"/>
</dbReference>
<evidence type="ECO:0000259" key="21">
    <source>
        <dbReference type="Pfam" id="PF21405"/>
    </source>
</evidence>
<keyword evidence="5" id="KW-0597">Phosphoprotein</keyword>
<evidence type="ECO:0000256" key="16">
    <source>
        <dbReference type="PIRSR" id="PIRSR016408-2"/>
    </source>
</evidence>
<evidence type="ECO:0000256" key="11">
    <source>
        <dbReference type="ARBA" id="ARBA00031926"/>
    </source>
</evidence>
<keyword evidence="8 14" id="KW-0413">Isomerase</keyword>
<feature type="binding site" evidence="16">
    <location>
        <position position="505"/>
    </location>
    <ligand>
        <name>substrate</name>
    </ligand>
</feature>
<dbReference type="Gene3D" id="3.40.120.10">
    <property type="entry name" value="Alpha-D-Glucose-1,6-Bisphosphate, subunit A, domain 3"/>
    <property type="match status" value="2"/>
</dbReference>
<dbReference type="EMBL" id="CALTRL010003341">
    <property type="protein sequence ID" value="CAH7680929.1"/>
    <property type="molecule type" value="Genomic_DNA"/>
</dbReference>
<dbReference type="InterPro" id="IPR036900">
    <property type="entry name" value="A-D-PHexomutase_C_sf"/>
</dbReference>
<evidence type="ECO:0000256" key="5">
    <source>
        <dbReference type="ARBA" id="ARBA00022553"/>
    </source>
</evidence>
<dbReference type="SUPFAM" id="SSF55957">
    <property type="entry name" value="Phosphoglucomutase, C-terminal domain"/>
    <property type="match status" value="1"/>
</dbReference>
<evidence type="ECO:0000256" key="14">
    <source>
        <dbReference type="PIRNR" id="PIRNR016408"/>
    </source>
</evidence>
<dbReference type="EC" id="5.4.2.3" evidence="4 14"/>
<comment type="function">
    <text evidence="13 14">Catalyzes the conversion of GlcNAc-6-P into GlcNAc-1-P during the synthesis of uridine diphosphate/UDP-GlcNAc, which is a biosynthetic precursor of chitin and also supplies the amino sugars for N-linked oligosaccharides of glycoproteins.</text>
</comment>
<dbReference type="SUPFAM" id="SSF53738">
    <property type="entry name" value="Phosphoglucomutase, first 3 domains"/>
    <property type="match status" value="3"/>
</dbReference>
<comment type="caution">
    <text evidence="22">The sequence shown here is derived from an EMBL/GenBank/DDBJ whole genome shotgun (WGS) entry which is preliminary data.</text>
</comment>
<protein>
    <recommendedName>
        <fullName evidence="4 14">Phosphoacetylglucosamine mutase</fullName>
        <shortName evidence="14">PAGM</shortName>
        <ecNumber evidence="4 14">5.4.2.3</ecNumber>
    </recommendedName>
    <alternativeName>
        <fullName evidence="12 14">Acetylglucosamine phosphomutase</fullName>
    </alternativeName>
    <alternativeName>
        <fullName evidence="11 14">N-acetylglucosamine-phosphate mutase</fullName>
    </alternativeName>
</protein>
<dbReference type="InterPro" id="IPR016066">
    <property type="entry name" value="A-D-PHexomutase_CS"/>
</dbReference>
<feature type="domain" description="Alpha-D-phosphohexomutase C-terminal" evidence="18">
    <location>
        <begin position="451"/>
        <end position="520"/>
    </location>
</feature>
<evidence type="ECO:0000256" key="13">
    <source>
        <dbReference type="ARBA" id="ARBA00059527"/>
    </source>
</evidence>
<dbReference type="InterPro" id="IPR016657">
    <property type="entry name" value="PAGM"/>
</dbReference>
<dbReference type="PANTHER" id="PTHR45955:SF1">
    <property type="entry name" value="PHOSPHOACETYLGLUCOSAMINE MUTASE"/>
    <property type="match status" value="1"/>
</dbReference>
<evidence type="ECO:0000256" key="15">
    <source>
        <dbReference type="PIRSR" id="PIRSR016408-1"/>
    </source>
</evidence>
<dbReference type="Pfam" id="PF21405">
    <property type="entry name" value="AMG1_II"/>
    <property type="match status" value="1"/>
</dbReference>
<dbReference type="FunFam" id="3.40.120.10:FF:000023">
    <property type="entry name" value="Phosphoacetylglucosamine mutase"/>
    <property type="match status" value="1"/>
</dbReference>
<evidence type="ECO:0000256" key="3">
    <source>
        <dbReference type="ARBA" id="ARBA00010231"/>
    </source>
</evidence>
<accession>A0AAV0B749</accession>
<dbReference type="InterPro" id="IPR049022">
    <property type="entry name" value="AMG1_III"/>
</dbReference>
<evidence type="ECO:0000256" key="8">
    <source>
        <dbReference type="ARBA" id="ARBA00023235"/>
    </source>
</evidence>
<dbReference type="FunFam" id="3.30.310.50:FF:000003">
    <property type="entry name" value="Phosphoacetylglucosamine mutase"/>
    <property type="match status" value="1"/>
</dbReference>
<gene>
    <name evidence="22" type="ORF">PPACK8108_LOCUS13455</name>
</gene>
<dbReference type="GO" id="GO:0071555">
    <property type="term" value="P:cell wall organization"/>
    <property type="evidence" value="ECO:0007669"/>
    <property type="project" value="UniProtKB-KW"/>
</dbReference>
<organism evidence="22 23">
    <name type="scientific">Phakopsora pachyrhizi</name>
    <name type="common">Asian soybean rust disease fungus</name>
    <dbReference type="NCBI Taxonomy" id="170000"/>
    <lineage>
        <taxon>Eukaryota</taxon>
        <taxon>Fungi</taxon>
        <taxon>Dikarya</taxon>
        <taxon>Basidiomycota</taxon>
        <taxon>Pucciniomycotina</taxon>
        <taxon>Pucciniomycetes</taxon>
        <taxon>Pucciniales</taxon>
        <taxon>Phakopsoraceae</taxon>
        <taxon>Phakopsora</taxon>
    </lineage>
</organism>
<feature type="binding site" evidence="16">
    <location>
        <begin position="382"/>
        <end position="384"/>
    </location>
    <ligand>
        <name>substrate</name>
    </ligand>
</feature>
<dbReference type="FunFam" id="3.40.120.10:FF:000013">
    <property type="entry name" value="Phosphoacetylglucosamine mutase"/>
    <property type="match status" value="1"/>
</dbReference>
<feature type="active site" description="Phosphoserine intermediate" evidence="15">
    <location>
        <position position="66"/>
    </location>
</feature>
<reference evidence="22" key="1">
    <citation type="submission" date="2022-06" db="EMBL/GenBank/DDBJ databases">
        <authorList>
            <consortium name="SYNGENTA / RWTH Aachen University"/>
        </authorList>
    </citation>
    <scope>NUCLEOTIDE SEQUENCE</scope>
</reference>
<comment type="pathway">
    <text evidence="2 14">Nucleotide-sugar biosynthesis; UDP-N-acetyl-alpha-D-glucosamine biosynthesis; N-acetyl-alpha-D-glucosamine 1-phosphate from alpha-D-glucosamine 6-phosphate (route I): step 2/2.</text>
</comment>
<evidence type="ECO:0000313" key="22">
    <source>
        <dbReference type="EMBL" id="CAH7680929.1"/>
    </source>
</evidence>
<keyword evidence="23" id="KW-1185">Reference proteome</keyword>
<evidence type="ECO:0000259" key="20">
    <source>
        <dbReference type="Pfam" id="PF21404"/>
    </source>
</evidence>
<evidence type="ECO:0000259" key="18">
    <source>
        <dbReference type="Pfam" id="PF00408"/>
    </source>
</evidence>
<dbReference type="Pfam" id="PF00408">
    <property type="entry name" value="PGM_PMM_IV"/>
    <property type="match status" value="1"/>
</dbReference>
<proteinExistence type="inferred from homology"/>
<evidence type="ECO:0000256" key="4">
    <source>
        <dbReference type="ARBA" id="ARBA00012731"/>
    </source>
</evidence>
<name>A0AAV0B749_PHAPC</name>
<keyword evidence="10" id="KW-0961">Cell wall biogenesis/degradation</keyword>
<feature type="binding site" evidence="16">
    <location>
        <begin position="496"/>
        <end position="500"/>
    </location>
    <ligand>
        <name>substrate</name>
    </ligand>
</feature>
<dbReference type="GO" id="GO:0004610">
    <property type="term" value="F:phosphoacetylglucosamine mutase activity"/>
    <property type="evidence" value="ECO:0007669"/>
    <property type="project" value="UniProtKB-UniRule"/>
</dbReference>
<evidence type="ECO:0000259" key="19">
    <source>
        <dbReference type="Pfam" id="PF02878"/>
    </source>
</evidence>
<evidence type="ECO:0000256" key="17">
    <source>
        <dbReference type="PIRSR" id="PIRSR016408-3"/>
    </source>
</evidence>
<evidence type="ECO:0000256" key="7">
    <source>
        <dbReference type="ARBA" id="ARBA00022842"/>
    </source>
</evidence>
<dbReference type="Gene3D" id="3.30.310.50">
    <property type="entry name" value="Alpha-D-phosphohexomutase, C-terminal domain"/>
    <property type="match status" value="1"/>
</dbReference>
<evidence type="ECO:0000256" key="10">
    <source>
        <dbReference type="ARBA" id="ARBA00023316"/>
    </source>
</evidence>
<feature type="binding site" evidence="17">
    <location>
        <position position="285"/>
    </location>
    <ligand>
        <name>Mg(2+)</name>
        <dbReference type="ChEBI" id="CHEBI:18420"/>
    </ligand>
</feature>
<dbReference type="InterPro" id="IPR049023">
    <property type="entry name" value="AMG1_II"/>
</dbReference>
<evidence type="ECO:0000256" key="2">
    <source>
        <dbReference type="ARBA" id="ARBA00004865"/>
    </source>
</evidence>
<feature type="binding site" evidence="17">
    <location>
        <position position="283"/>
    </location>
    <ligand>
        <name>Mg(2+)</name>
        <dbReference type="ChEBI" id="CHEBI:18420"/>
    </ligand>
</feature>
<comment type="similarity">
    <text evidence="3 14">Belongs to the phosphohexose mutase family.</text>
</comment>
<keyword evidence="7 14" id="KW-0460">Magnesium</keyword>
<feature type="binding site" description="via phosphate group" evidence="17">
    <location>
        <position position="66"/>
    </location>
    <ligand>
        <name>Mg(2+)</name>
        <dbReference type="ChEBI" id="CHEBI:18420"/>
    </ligand>
</feature>
<dbReference type="PROSITE" id="PS00710">
    <property type="entry name" value="PGM_PMM"/>
    <property type="match status" value="1"/>
</dbReference>
<evidence type="ECO:0000313" key="23">
    <source>
        <dbReference type="Proteomes" id="UP001153365"/>
    </source>
</evidence>
<dbReference type="Pfam" id="PF02878">
    <property type="entry name" value="PGM_PMM_I"/>
    <property type="match status" value="1"/>
</dbReference>
<feature type="domain" description="Phosphoacetylglucosamine mutase AMG1" evidence="20">
    <location>
        <begin position="305"/>
        <end position="435"/>
    </location>
</feature>
<dbReference type="InterPro" id="IPR005844">
    <property type="entry name" value="A-D-PHexomutase_a/b/a-I"/>
</dbReference>
<evidence type="ECO:0000256" key="12">
    <source>
        <dbReference type="ARBA" id="ARBA00032065"/>
    </source>
</evidence>
<evidence type="ECO:0000256" key="1">
    <source>
        <dbReference type="ARBA" id="ARBA00000558"/>
    </source>
</evidence>
<comment type="cofactor">
    <cofactor evidence="14 17">
        <name>Mg(2+)</name>
        <dbReference type="ChEBI" id="CHEBI:18420"/>
    </cofactor>
    <text evidence="14 17">Binds 1 Mg(2+) ion per subunit.</text>
</comment>
<dbReference type="Proteomes" id="UP001153365">
    <property type="component" value="Unassembled WGS sequence"/>
</dbReference>
<dbReference type="PANTHER" id="PTHR45955">
    <property type="entry name" value="PHOSPHOACETYLGLUCOSAMINE MUTASE"/>
    <property type="match status" value="1"/>
</dbReference>
<dbReference type="GO" id="GO:0000287">
    <property type="term" value="F:magnesium ion binding"/>
    <property type="evidence" value="ECO:0007669"/>
    <property type="project" value="InterPro"/>
</dbReference>
<dbReference type="GO" id="GO:0006048">
    <property type="term" value="P:UDP-N-acetylglucosamine biosynthetic process"/>
    <property type="evidence" value="ECO:0007669"/>
    <property type="project" value="UniProtKB-UniRule"/>
</dbReference>
<feature type="binding site" evidence="17">
    <location>
        <position position="287"/>
    </location>
    <ligand>
        <name>Mg(2+)</name>
        <dbReference type="ChEBI" id="CHEBI:18420"/>
    </ligand>
</feature>
<keyword evidence="6 14" id="KW-0479">Metal-binding</keyword>
<dbReference type="GO" id="GO:0005975">
    <property type="term" value="P:carbohydrate metabolic process"/>
    <property type="evidence" value="ECO:0007669"/>
    <property type="project" value="InterPro"/>
</dbReference>
<comment type="catalytic activity">
    <reaction evidence="1 14">
        <text>N-acetyl-alpha-D-glucosamine 1-phosphate = N-acetyl-D-glucosamine 6-phosphate</text>
        <dbReference type="Rhea" id="RHEA:23804"/>
        <dbReference type="ChEBI" id="CHEBI:57513"/>
        <dbReference type="ChEBI" id="CHEBI:57776"/>
        <dbReference type="EC" id="5.4.2.3"/>
    </reaction>
</comment>
<dbReference type="CDD" id="cd03086">
    <property type="entry name" value="PGM3"/>
    <property type="match status" value="1"/>
</dbReference>
<feature type="domain" description="Phosphoacetylglucosamine mutase AMG1" evidence="21">
    <location>
        <begin position="184"/>
        <end position="290"/>
    </location>
</feature>
<dbReference type="Pfam" id="PF21404">
    <property type="entry name" value="AMG1_III"/>
    <property type="match status" value="1"/>
</dbReference>
<dbReference type="PIRSF" id="PIRSF016408">
    <property type="entry name" value="PAGM"/>
    <property type="match status" value="1"/>
</dbReference>
<keyword evidence="9" id="KW-0119">Carbohydrate metabolism</keyword>
<sequence length="541" mass="60321">MDFDLINSLSVKYPAPESGKSHSYGTAGFRSDSNELDRVFFVVGILAGLRSKKLNGKTIGVMITASHNPSEDNGVKLIDPDGEMLESSWEIYATSLSNSKNLSKTVAQTIESESIEIFDDDRIVARVIVGNDTRPSCDRLIEALRDGFSCFLSGNLDFQLTGLKTTPQLHYLVRCLNDGGLYGVPTEQGYYQKLSKAFRQINDGTSNRSKTLIVDCANGVGAPKLELLMPYLKETFLNLELTSTDIRSPQKLNRSCGADYVKSNQTAPESVQTSEFTRGCSFDGDADRIVYYYFNKAIGRFRLMDGDKISSLVASYIKDLFNLESESIRNSFRIGVVQTAYANGNSTRYIEDKLGLPVTCTATGVKHLHHAAQDFDIGVYFEANGHGTVLFSSKLSESLPTDSRLRQLSDLINQTVGDAISDMLLVETILNQKSWSMEDWDEGYEELPNRLVKVLVEDRKRFVTEDAERRLKEPGEIQQKLDQIVKGVKHGRCFVRPSGTEDCVRVYAEAATRELTDELAFRVSGIVFDSYGKGQRPKEFI</sequence>
<dbReference type="AlphaFoldDB" id="A0AAV0B749"/>
<evidence type="ECO:0000256" key="6">
    <source>
        <dbReference type="ARBA" id="ARBA00022723"/>
    </source>
</evidence>
<dbReference type="InterPro" id="IPR016055">
    <property type="entry name" value="A-D-PHexomutase_a/b/a-I/II/III"/>
</dbReference>
<evidence type="ECO:0000256" key="9">
    <source>
        <dbReference type="ARBA" id="ARBA00023277"/>
    </source>
</evidence>
<feature type="domain" description="Alpha-D-phosphohexomutase alpha/beta/alpha" evidence="19">
    <location>
        <begin position="58"/>
        <end position="88"/>
    </location>
</feature>